<sequence length="76" mass="8126">MNRSGRERVCPALLLEHRAHTVSEPIAELGAARGVLDEIDAEADLLTCVQHVLLSSDTQKSSVANLDVRGPYCGGL</sequence>
<keyword evidence="2" id="KW-1185">Reference proteome</keyword>
<dbReference type="STRING" id="655015.B1812_11325"/>
<dbReference type="Proteomes" id="UP000193978">
    <property type="component" value="Chromosome"/>
</dbReference>
<organism evidence="1 2">
    <name type="scientific">Methylocystis bryophila</name>
    <dbReference type="NCBI Taxonomy" id="655015"/>
    <lineage>
        <taxon>Bacteria</taxon>
        <taxon>Pseudomonadati</taxon>
        <taxon>Pseudomonadota</taxon>
        <taxon>Alphaproteobacteria</taxon>
        <taxon>Hyphomicrobiales</taxon>
        <taxon>Methylocystaceae</taxon>
        <taxon>Methylocystis</taxon>
    </lineage>
</organism>
<reference evidence="1 2" key="1">
    <citation type="submission" date="2017-02" db="EMBL/GenBank/DDBJ databases">
        <authorList>
            <person name="Peterson S.W."/>
        </authorList>
    </citation>
    <scope>NUCLEOTIDE SEQUENCE [LARGE SCALE GENOMIC DNA]</scope>
    <source>
        <strain evidence="1 2">S285</strain>
    </source>
</reference>
<accession>A0A1W6MVD8</accession>
<dbReference type="EMBL" id="CP019948">
    <property type="protein sequence ID" value="ARN81561.1"/>
    <property type="molecule type" value="Genomic_DNA"/>
</dbReference>
<evidence type="ECO:0000313" key="2">
    <source>
        <dbReference type="Proteomes" id="UP000193978"/>
    </source>
</evidence>
<gene>
    <name evidence="1" type="ORF">B1812_11325</name>
</gene>
<dbReference type="KEGG" id="mbry:B1812_11325"/>
<evidence type="ECO:0000313" key="1">
    <source>
        <dbReference type="EMBL" id="ARN81561.1"/>
    </source>
</evidence>
<proteinExistence type="predicted"/>
<dbReference type="AlphaFoldDB" id="A0A1W6MVD8"/>
<protein>
    <submittedName>
        <fullName evidence="1">Uncharacterized protein</fullName>
    </submittedName>
</protein>
<name>A0A1W6MVD8_9HYPH</name>